<dbReference type="Proteomes" id="UP001219525">
    <property type="component" value="Unassembled WGS sequence"/>
</dbReference>
<feature type="region of interest" description="Disordered" evidence="1">
    <location>
        <begin position="248"/>
        <end position="278"/>
    </location>
</feature>
<protein>
    <submittedName>
        <fullName evidence="2">Uncharacterized protein</fullName>
    </submittedName>
</protein>
<keyword evidence="3" id="KW-1185">Reference proteome</keyword>
<proteinExistence type="predicted"/>
<organism evidence="2 3">
    <name type="scientific">Mycena pura</name>
    <dbReference type="NCBI Taxonomy" id="153505"/>
    <lineage>
        <taxon>Eukaryota</taxon>
        <taxon>Fungi</taxon>
        <taxon>Dikarya</taxon>
        <taxon>Basidiomycota</taxon>
        <taxon>Agaricomycotina</taxon>
        <taxon>Agaricomycetes</taxon>
        <taxon>Agaricomycetidae</taxon>
        <taxon>Agaricales</taxon>
        <taxon>Marasmiineae</taxon>
        <taxon>Mycenaceae</taxon>
        <taxon>Mycena</taxon>
    </lineage>
</organism>
<name>A0AAD6YAK8_9AGAR</name>
<evidence type="ECO:0000256" key="1">
    <source>
        <dbReference type="SAM" id="MobiDB-lite"/>
    </source>
</evidence>
<feature type="region of interest" description="Disordered" evidence="1">
    <location>
        <begin position="420"/>
        <end position="440"/>
    </location>
</feature>
<feature type="compositionally biased region" description="Basic and acidic residues" evidence="1">
    <location>
        <begin position="248"/>
        <end position="265"/>
    </location>
</feature>
<dbReference type="EMBL" id="JARJCW010000042">
    <property type="protein sequence ID" value="KAJ7205822.1"/>
    <property type="molecule type" value="Genomic_DNA"/>
</dbReference>
<dbReference type="AlphaFoldDB" id="A0AAD6YAK8"/>
<gene>
    <name evidence="2" type="ORF">GGX14DRAFT_644455</name>
</gene>
<sequence length="473" mass="51600">MNARPRHLPAVCPALEEVQRYIMRQSRSPAYRIWSASGTTLDLDSWKSLQVVKSEPVEPEIPGPGSHSTTPNIETSLSVASPVPPASTWMTARVGGHARARERHARELRDLIQHADDPREWAGTGARGARRGGEITRERRALESRAVHPSLRAPMARVVHAVAADAEHARAPRAPCAIEACTVAARQWRAWCALRRLDHARVRERAACSDRARVLIQHVDDPREWADTRALGAQLAAMARVHAAAVGDAERGREHRTRVHADSQRWHVVQHAARDAPLPPERERRARVLRDVHHADDPREWADTHALERAAHSDGACTPRQWGTQSVAGTQAELAAACGCPARPELLGCAARAARAVATQLAACGPMRHLHATASVASRTRREVCRNAAVRMQRAVRHVQGRRDERHIAGVSSARRNACARGGRTKQTVGSSAPRHEGEGVRRVRAGLGEVNEAENSVGLANEAVDGVGRVSA</sequence>
<evidence type="ECO:0000313" key="3">
    <source>
        <dbReference type="Proteomes" id="UP001219525"/>
    </source>
</evidence>
<comment type="caution">
    <text evidence="2">The sequence shown here is derived from an EMBL/GenBank/DDBJ whole genome shotgun (WGS) entry which is preliminary data.</text>
</comment>
<reference evidence="2" key="1">
    <citation type="submission" date="2023-03" db="EMBL/GenBank/DDBJ databases">
        <title>Massive genome expansion in bonnet fungi (Mycena s.s.) driven by repeated elements and novel gene families across ecological guilds.</title>
        <authorList>
            <consortium name="Lawrence Berkeley National Laboratory"/>
            <person name="Harder C.B."/>
            <person name="Miyauchi S."/>
            <person name="Viragh M."/>
            <person name="Kuo A."/>
            <person name="Thoen E."/>
            <person name="Andreopoulos B."/>
            <person name="Lu D."/>
            <person name="Skrede I."/>
            <person name="Drula E."/>
            <person name="Henrissat B."/>
            <person name="Morin E."/>
            <person name="Kohler A."/>
            <person name="Barry K."/>
            <person name="LaButti K."/>
            <person name="Morin E."/>
            <person name="Salamov A."/>
            <person name="Lipzen A."/>
            <person name="Mereny Z."/>
            <person name="Hegedus B."/>
            <person name="Baldrian P."/>
            <person name="Stursova M."/>
            <person name="Weitz H."/>
            <person name="Taylor A."/>
            <person name="Grigoriev I.V."/>
            <person name="Nagy L.G."/>
            <person name="Martin F."/>
            <person name="Kauserud H."/>
        </authorList>
    </citation>
    <scope>NUCLEOTIDE SEQUENCE</scope>
    <source>
        <strain evidence="2">9144</strain>
    </source>
</reference>
<accession>A0AAD6YAK8</accession>
<evidence type="ECO:0000313" key="2">
    <source>
        <dbReference type="EMBL" id="KAJ7205822.1"/>
    </source>
</evidence>